<keyword evidence="3" id="KW-1185">Reference proteome</keyword>
<evidence type="ECO:0000313" key="3">
    <source>
        <dbReference type="Proteomes" id="UP000230423"/>
    </source>
</evidence>
<dbReference type="Proteomes" id="UP000230423">
    <property type="component" value="Unassembled WGS sequence"/>
</dbReference>
<keyword evidence="1" id="KW-1133">Transmembrane helix</keyword>
<sequence>MSTVAGSMMFFPVLFADVAVFRWMAMLNLCGLIVGVIHALFLTPLVLAWIPKFLTGRRFLCTTSKNPDNVVMKNLN</sequence>
<dbReference type="EMBL" id="KZ362665">
    <property type="protein sequence ID" value="PIO58027.1"/>
    <property type="molecule type" value="Genomic_DNA"/>
</dbReference>
<accession>A0A2G9TJ75</accession>
<dbReference type="OrthoDB" id="5843832at2759"/>
<feature type="transmembrane region" description="Helical" evidence="1">
    <location>
        <begin position="26"/>
        <end position="50"/>
    </location>
</feature>
<evidence type="ECO:0008006" key="4">
    <source>
        <dbReference type="Google" id="ProtNLM"/>
    </source>
</evidence>
<keyword evidence="1" id="KW-0812">Transmembrane</keyword>
<evidence type="ECO:0000313" key="2">
    <source>
        <dbReference type="EMBL" id="PIO58027.1"/>
    </source>
</evidence>
<reference evidence="2 3" key="1">
    <citation type="submission" date="2015-09" db="EMBL/GenBank/DDBJ databases">
        <title>Draft genome of the parasitic nematode Teladorsagia circumcincta isolate WARC Sus (inbred).</title>
        <authorList>
            <person name="Mitreva M."/>
        </authorList>
    </citation>
    <scope>NUCLEOTIDE SEQUENCE [LARGE SCALE GENOMIC DNA]</scope>
    <source>
        <strain evidence="2 3">S</strain>
    </source>
</reference>
<protein>
    <recommendedName>
        <fullName evidence="4">SSD domain-containing protein</fullName>
    </recommendedName>
</protein>
<keyword evidence="1" id="KW-0472">Membrane</keyword>
<dbReference type="SUPFAM" id="SSF82866">
    <property type="entry name" value="Multidrug efflux transporter AcrB transmembrane domain"/>
    <property type="match status" value="1"/>
</dbReference>
<evidence type="ECO:0000256" key="1">
    <source>
        <dbReference type="SAM" id="Phobius"/>
    </source>
</evidence>
<organism evidence="2 3">
    <name type="scientific">Teladorsagia circumcincta</name>
    <name type="common">Brown stomach worm</name>
    <name type="synonym">Ostertagia circumcincta</name>
    <dbReference type="NCBI Taxonomy" id="45464"/>
    <lineage>
        <taxon>Eukaryota</taxon>
        <taxon>Metazoa</taxon>
        <taxon>Ecdysozoa</taxon>
        <taxon>Nematoda</taxon>
        <taxon>Chromadorea</taxon>
        <taxon>Rhabditida</taxon>
        <taxon>Rhabditina</taxon>
        <taxon>Rhabditomorpha</taxon>
        <taxon>Strongyloidea</taxon>
        <taxon>Trichostrongylidae</taxon>
        <taxon>Teladorsagia</taxon>
    </lineage>
</organism>
<proteinExistence type="predicted"/>
<gene>
    <name evidence="2" type="ORF">TELCIR_20547</name>
</gene>
<name>A0A2G9TJ75_TELCI</name>
<dbReference type="AlphaFoldDB" id="A0A2G9TJ75"/>